<protein>
    <submittedName>
        <fullName evidence="2">Uncharacterized protein</fullName>
    </submittedName>
</protein>
<organism evidence="2 3">
    <name type="scientific">Deinococcus ruber</name>
    <dbReference type="NCBI Taxonomy" id="1848197"/>
    <lineage>
        <taxon>Bacteria</taxon>
        <taxon>Thermotogati</taxon>
        <taxon>Deinococcota</taxon>
        <taxon>Deinococci</taxon>
        <taxon>Deinococcales</taxon>
        <taxon>Deinococcaceae</taxon>
        <taxon>Deinococcus</taxon>
    </lineage>
</organism>
<reference evidence="2" key="2">
    <citation type="submission" date="2020-09" db="EMBL/GenBank/DDBJ databases">
        <authorList>
            <person name="Sun Q."/>
            <person name="Ohkuma M."/>
        </authorList>
    </citation>
    <scope>NUCLEOTIDE SEQUENCE</scope>
    <source>
        <strain evidence="2">JCM 31311</strain>
    </source>
</reference>
<gene>
    <name evidence="2" type="ORF">GCM10008957_36160</name>
</gene>
<sequence length="90" mass="10054">MFMFNCQLCGRTVPLHTPVQRVVLETRPKSYPPRENIYPPVPAEGAKGSRKNRSKKARSARLKRNDPGGQGSEIVREVLSCAECALRYGP</sequence>
<proteinExistence type="predicted"/>
<dbReference type="Proteomes" id="UP000603865">
    <property type="component" value="Unassembled WGS sequence"/>
</dbReference>
<evidence type="ECO:0000313" key="3">
    <source>
        <dbReference type="Proteomes" id="UP000603865"/>
    </source>
</evidence>
<accession>A0A918CEL6</accession>
<comment type="caution">
    <text evidence="2">The sequence shown here is derived from an EMBL/GenBank/DDBJ whole genome shotgun (WGS) entry which is preliminary data.</text>
</comment>
<evidence type="ECO:0000256" key="1">
    <source>
        <dbReference type="SAM" id="MobiDB-lite"/>
    </source>
</evidence>
<keyword evidence="3" id="KW-1185">Reference proteome</keyword>
<feature type="region of interest" description="Disordered" evidence="1">
    <location>
        <begin position="30"/>
        <end position="71"/>
    </location>
</feature>
<evidence type="ECO:0000313" key="2">
    <source>
        <dbReference type="EMBL" id="GGR20577.1"/>
    </source>
</evidence>
<reference evidence="2" key="1">
    <citation type="journal article" date="2014" name="Int. J. Syst. Evol. Microbiol.">
        <title>Complete genome sequence of Corynebacterium casei LMG S-19264T (=DSM 44701T), isolated from a smear-ripened cheese.</title>
        <authorList>
            <consortium name="US DOE Joint Genome Institute (JGI-PGF)"/>
            <person name="Walter F."/>
            <person name="Albersmeier A."/>
            <person name="Kalinowski J."/>
            <person name="Ruckert C."/>
        </authorList>
    </citation>
    <scope>NUCLEOTIDE SEQUENCE</scope>
    <source>
        <strain evidence="2">JCM 31311</strain>
    </source>
</reference>
<name>A0A918CEL6_9DEIO</name>
<feature type="compositionally biased region" description="Basic residues" evidence="1">
    <location>
        <begin position="48"/>
        <end position="62"/>
    </location>
</feature>
<dbReference type="AlphaFoldDB" id="A0A918CEL6"/>
<dbReference type="EMBL" id="BMQL01000025">
    <property type="protein sequence ID" value="GGR20577.1"/>
    <property type="molecule type" value="Genomic_DNA"/>
</dbReference>